<evidence type="ECO:0000313" key="1">
    <source>
        <dbReference type="EMBL" id="ABK62371.1"/>
    </source>
</evidence>
<dbReference type="EMBL" id="CP000382">
    <property type="protein sequence ID" value="ABK62371.1"/>
    <property type="molecule type" value="Genomic_DNA"/>
</dbReference>
<reference evidence="1 2" key="1">
    <citation type="journal article" date="2006" name="Nat. Biotechnol.">
        <title>The genome and transcriptomes of the anti-tumor agent Clostridium novyi-NT.</title>
        <authorList>
            <person name="Bettegowda C."/>
            <person name="Huang X."/>
            <person name="Lin J."/>
            <person name="Cheong I."/>
            <person name="Kohli M."/>
            <person name="Szabo S.A."/>
            <person name="Zhang X."/>
            <person name="Diaz L.A. Jr."/>
            <person name="Velculescu V.E."/>
            <person name="Parmigiani G."/>
            <person name="Kinzler K.W."/>
            <person name="Vogelstein B."/>
            <person name="Zhou S."/>
        </authorList>
    </citation>
    <scope>NUCLEOTIDE SEQUENCE [LARGE SCALE GENOMIC DNA]</scope>
    <source>
        <strain evidence="1 2">NT</strain>
    </source>
</reference>
<organism evidence="1 2">
    <name type="scientific">Clostridium novyi (strain NT)</name>
    <dbReference type="NCBI Taxonomy" id="386415"/>
    <lineage>
        <taxon>Bacteria</taxon>
        <taxon>Bacillati</taxon>
        <taxon>Bacillota</taxon>
        <taxon>Clostridia</taxon>
        <taxon>Eubacteriales</taxon>
        <taxon>Clostridiaceae</taxon>
        <taxon>Clostridium</taxon>
    </lineage>
</organism>
<dbReference type="PATRIC" id="fig|386415.7.peg.1812"/>
<evidence type="ECO:0000313" key="2">
    <source>
        <dbReference type="Proteomes" id="UP000008220"/>
    </source>
</evidence>
<dbReference type="PANTHER" id="PTHR10151:SF120">
    <property type="entry name" value="BIS(5'-ADENOSYL)-TRIPHOSPHATASE"/>
    <property type="match status" value="1"/>
</dbReference>
<dbReference type="RefSeq" id="WP_011722763.1">
    <property type="nucleotide sequence ID" value="NC_008593.1"/>
</dbReference>
<gene>
    <name evidence="1" type="ordered locus">NT01CX_0280</name>
</gene>
<dbReference type="CDD" id="cd16018">
    <property type="entry name" value="Enpp"/>
    <property type="match status" value="1"/>
</dbReference>
<dbReference type="AlphaFoldDB" id="A0Q2C6"/>
<dbReference type="Proteomes" id="UP000008220">
    <property type="component" value="Chromosome"/>
</dbReference>
<keyword evidence="1" id="KW-0378">Hydrolase</keyword>
<dbReference type="SUPFAM" id="SSF53649">
    <property type="entry name" value="Alkaline phosphatase-like"/>
    <property type="match status" value="1"/>
</dbReference>
<keyword evidence="2" id="KW-1185">Reference proteome</keyword>
<dbReference type="PANTHER" id="PTHR10151">
    <property type="entry name" value="ECTONUCLEOTIDE PYROPHOSPHATASE/PHOSPHODIESTERASE"/>
    <property type="match status" value="1"/>
</dbReference>
<proteinExistence type="predicted"/>
<dbReference type="STRING" id="386415.NT01CX_0280"/>
<dbReference type="EC" id="3.1.4.1" evidence="1"/>
<accession>A0Q2C6</accession>
<dbReference type="HOGENOM" id="CLU_017594_0_0_9"/>
<sequence>MNKIKKYLCIISFDALSSLDFDYIKELPNFKSFIREASYCKNVRSVFPSLTYPAHTTIVTGKYPKGHGVINNTLFQPNCKNPDWYWYRKYIKGDTLYDLAIKEGMKVAALLWPVTGKSKIQYNMPEIFANKFWKNQTMVSLFSGSPMFQYKLNKKYGYLRSGIGQPYLDNFTHKSMLYTIENKKPNLTFVHYTDLDSMRHRYGFNSKEAREALLRHDSRLGDIISTLRKNNMYKDTTIVVLGDHSSLDENKIINLNVLLKENGYINANKNAKIIDYKAIANSCDGSTYIYTKKYNFQLVNKVYDLLMEFKKKYNCIEKIYSREEATRLGADPNCTFMIDAKKGYYFLDNINGKLIQEITDDNIDKIEGATRATHGYSPFKPNYDTVFMMSGRGINKGVIVDKMNLVDEAPTLAKVMGLDLKDCDGRVIEEFLLKKRG</sequence>
<dbReference type="InterPro" id="IPR017850">
    <property type="entry name" value="Alkaline_phosphatase_core_sf"/>
</dbReference>
<dbReference type="GO" id="GO:0004528">
    <property type="term" value="F:phosphodiesterase I activity"/>
    <property type="evidence" value="ECO:0007669"/>
    <property type="project" value="UniProtKB-EC"/>
</dbReference>
<dbReference type="eggNOG" id="COG1524">
    <property type="taxonomic scope" value="Bacteria"/>
</dbReference>
<protein>
    <submittedName>
        <fullName evidence="1">Type I phosphodiesterase/nucleotide pyrophosphatase family protein</fullName>
        <ecNumber evidence="1">3.1.4.1</ecNumber>
    </submittedName>
</protein>
<dbReference type="Pfam" id="PF01663">
    <property type="entry name" value="Phosphodiest"/>
    <property type="match status" value="1"/>
</dbReference>
<dbReference type="Gene3D" id="3.40.720.10">
    <property type="entry name" value="Alkaline Phosphatase, subunit A"/>
    <property type="match status" value="1"/>
</dbReference>
<dbReference type="InterPro" id="IPR002591">
    <property type="entry name" value="Phosphodiest/P_Trfase"/>
</dbReference>
<dbReference type="KEGG" id="cno:NT01CX_0280"/>
<name>A0Q2C6_CLONN</name>